<dbReference type="OrthoDB" id="3832538at2759"/>
<evidence type="ECO:0000256" key="1">
    <source>
        <dbReference type="SAM" id="Coils"/>
    </source>
</evidence>
<organism evidence="3 4">
    <name type="scientific">Patellaria atrata CBS 101060</name>
    <dbReference type="NCBI Taxonomy" id="1346257"/>
    <lineage>
        <taxon>Eukaryota</taxon>
        <taxon>Fungi</taxon>
        <taxon>Dikarya</taxon>
        <taxon>Ascomycota</taxon>
        <taxon>Pezizomycotina</taxon>
        <taxon>Dothideomycetes</taxon>
        <taxon>Dothideomycetes incertae sedis</taxon>
        <taxon>Patellariales</taxon>
        <taxon>Patellariaceae</taxon>
        <taxon>Patellaria</taxon>
    </lineage>
</organism>
<evidence type="ECO:0000256" key="2">
    <source>
        <dbReference type="SAM" id="MobiDB-lite"/>
    </source>
</evidence>
<comment type="caution">
    <text evidence="3">The sequence shown here is derived from an EMBL/GenBank/DDBJ whole genome shotgun (WGS) entry which is preliminary data.</text>
</comment>
<feature type="region of interest" description="Disordered" evidence="2">
    <location>
        <begin position="1"/>
        <end position="25"/>
    </location>
</feature>
<feature type="compositionally biased region" description="Polar residues" evidence="2">
    <location>
        <begin position="405"/>
        <end position="420"/>
    </location>
</feature>
<feature type="compositionally biased region" description="Polar residues" evidence="2">
    <location>
        <begin position="180"/>
        <end position="197"/>
    </location>
</feature>
<feature type="region of interest" description="Disordered" evidence="2">
    <location>
        <begin position="174"/>
        <end position="197"/>
    </location>
</feature>
<feature type="compositionally biased region" description="Polar residues" evidence="2">
    <location>
        <begin position="514"/>
        <end position="527"/>
    </location>
</feature>
<keyword evidence="1" id="KW-0175">Coiled coil</keyword>
<keyword evidence="4" id="KW-1185">Reference proteome</keyword>
<feature type="compositionally biased region" description="Basic and acidic residues" evidence="2">
    <location>
        <begin position="488"/>
        <end position="501"/>
    </location>
</feature>
<dbReference type="AlphaFoldDB" id="A0A9P4VTT0"/>
<feature type="region of interest" description="Disordered" evidence="2">
    <location>
        <begin position="388"/>
        <end position="530"/>
    </location>
</feature>
<gene>
    <name evidence="3" type="ORF">M501DRAFT_1057198</name>
</gene>
<dbReference type="Proteomes" id="UP000799429">
    <property type="component" value="Unassembled WGS sequence"/>
</dbReference>
<protein>
    <submittedName>
        <fullName evidence="3">Uncharacterized protein</fullName>
    </submittedName>
</protein>
<evidence type="ECO:0000313" key="4">
    <source>
        <dbReference type="Proteomes" id="UP000799429"/>
    </source>
</evidence>
<feature type="compositionally biased region" description="Basic and acidic residues" evidence="2">
    <location>
        <begin position="466"/>
        <end position="480"/>
    </location>
</feature>
<feature type="coiled-coil region" evidence="1">
    <location>
        <begin position="718"/>
        <end position="752"/>
    </location>
</feature>
<evidence type="ECO:0000313" key="3">
    <source>
        <dbReference type="EMBL" id="KAF2839879.1"/>
    </source>
</evidence>
<dbReference type="EMBL" id="MU006094">
    <property type="protein sequence ID" value="KAF2839879.1"/>
    <property type="molecule type" value="Genomic_DNA"/>
</dbReference>
<feature type="compositionally biased region" description="Polar residues" evidence="2">
    <location>
        <begin position="454"/>
        <end position="464"/>
    </location>
</feature>
<sequence>MRPANRPQRRHPPFLNHTPRGFEREDRSSFSSTFWHEDFYVDPLCGRVNGQLERQTRPRRSFCSSVSSASDIRTAISRREYRRRHSWKPTLSNHEPVCYYYSLSKSTAGRTLVSSSTMDDFLRLPKDNASFDMAYFLKHTGPPRDAEPESPVRKLKHKSAFRFFRSASRRGLGSRTTSAASNYGDSRRNTLISNSGKPSDAVLQKTSVTGKKYLQIITNDQETLEKNALREFRRRSTERNQRYRTSAHYSPVPIGTEEFDTWIKSQNEDLEVRKIKALDVKQKPIVNHTELIVPHKAVTGKASDITINDKEICVTTTTTALQKETTVAAVVIDTKPTREYIGTATTVHTALSSNPPDSVSTIAALENRLHPPQPSDHADISETPIMRPEADLRPQPPPKPDSLISPESSAGQTTASMSDFPTPPASISPSEPHTRTDSVIPKLNTTKDLPPTRQPSTRAPSPTISHRADKTRARKLRDLQRPAPSIDELLHTRHLQNESKPHPHPPTPHPITVSPATTSSTGLYSQLSPPPPVPSAPFIGGTGYTPSSGGTMALSPIMLVAESVPVVRGRNVRRPARLVLKRNSRPIAIAIRPEHTPPVSGDETSEGSVDVDVDVDEITVIGRGNDASGMGMGVGAGVNPPLSLTHGPGPAVSPLELPPKREHFVPSSTRRPPHLPLPLYPPSVPAKSTQRKPVATAGYPVPRVLRGEGVHALPHLAHRVQVTEGKELEKRVEALERENKLLETALLAVLKASARMGGCPCLVRFEGEERGERGLREWVGRCAGREREDVREVGEIRVREGLVGEGGVEGGLI</sequence>
<name>A0A9P4VTT0_9PEZI</name>
<accession>A0A9P4VTT0</accession>
<proteinExistence type="predicted"/>
<reference evidence="3" key="1">
    <citation type="journal article" date="2020" name="Stud. Mycol.">
        <title>101 Dothideomycetes genomes: a test case for predicting lifestyles and emergence of pathogens.</title>
        <authorList>
            <person name="Haridas S."/>
            <person name="Albert R."/>
            <person name="Binder M."/>
            <person name="Bloem J."/>
            <person name="Labutti K."/>
            <person name="Salamov A."/>
            <person name="Andreopoulos B."/>
            <person name="Baker S."/>
            <person name="Barry K."/>
            <person name="Bills G."/>
            <person name="Bluhm B."/>
            <person name="Cannon C."/>
            <person name="Castanera R."/>
            <person name="Culley D."/>
            <person name="Daum C."/>
            <person name="Ezra D."/>
            <person name="Gonzalez J."/>
            <person name="Henrissat B."/>
            <person name="Kuo A."/>
            <person name="Liang C."/>
            <person name="Lipzen A."/>
            <person name="Lutzoni F."/>
            <person name="Magnuson J."/>
            <person name="Mondo S."/>
            <person name="Nolan M."/>
            <person name="Ohm R."/>
            <person name="Pangilinan J."/>
            <person name="Park H.-J."/>
            <person name="Ramirez L."/>
            <person name="Alfaro M."/>
            <person name="Sun H."/>
            <person name="Tritt A."/>
            <person name="Yoshinaga Y."/>
            <person name="Zwiers L.-H."/>
            <person name="Turgeon B."/>
            <person name="Goodwin S."/>
            <person name="Spatafora J."/>
            <person name="Crous P."/>
            <person name="Grigoriev I."/>
        </authorList>
    </citation>
    <scope>NUCLEOTIDE SEQUENCE</scope>
    <source>
        <strain evidence="3">CBS 101060</strain>
    </source>
</reference>